<sequence>MSSPTLSRSIFLSLRSPSHPYYTIIDLPLFSSTSFGDLAINNCQSSALKLWSSATIALSALLSVGKNPWSIAIAFCLTRLSRETVNLFFLPLTNPSFRSKVGQ</sequence>
<accession>A0ABD1GRB0</accession>
<gene>
    <name evidence="1" type="ORF">AAHA92_22339</name>
</gene>
<dbReference type="EMBL" id="JBEAFC010000008">
    <property type="protein sequence ID" value="KAL1545643.1"/>
    <property type="molecule type" value="Genomic_DNA"/>
</dbReference>
<comment type="caution">
    <text evidence="1">The sequence shown here is derived from an EMBL/GenBank/DDBJ whole genome shotgun (WGS) entry which is preliminary data.</text>
</comment>
<protein>
    <submittedName>
        <fullName evidence="1">Uncharacterized protein</fullName>
    </submittedName>
</protein>
<keyword evidence="2" id="KW-1185">Reference proteome</keyword>
<evidence type="ECO:0000313" key="2">
    <source>
        <dbReference type="Proteomes" id="UP001567538"/>
    </source>
</evidence>
<organism evidence="1 2">
    <name type="scientific">Salvia divinorum</name>
    <name type="common">Maria pastora</name>
    <name type="synonym">Diviner's sage</name>
    <dbReference type="NCBI Taxonomy" id="28513"/>
    <lineage>
        <taxon>Eukaryota</taxon>
        <taxon>Viridiplantae</taxon>
        <taxon>Streptophyta</taxon>
        <taxon>Embryophyta</taxon>
        <taxon>Tracheophyta</taxon>
        <taxon>Spermatophyta</taxon>
        <taxon>Magnoliopsida</taxon>
        <taxon>eudicotyledons</taxon>
        <taxon>Gunneridae</taxon>
        <taxon>Pentapetalae</taxon>
        <taxon>asterids</taxon>
        <taxon>lamiids</taxon>
        <taxon>Lamiales</taxon>
        <taxon>Lamiaceae</taxon>
        <taxon>Nepetoideae</taxon>
        <taxon>Mentheae</taxon>
        <taxon>Salviinae</taxon>
        <taxon>Salvia</taxon>
        <taxon>Salvia subgen. Calosphace</taxon>
    </lineage>
</organism>
<dbReference type="Proteomes" id="UP001567538">
    <property type="component" value="Unassembled WGS sequence"/>
</dbReference>
<proteinExistence type="predicted"/>
<name>A0ABD1GRB0_SALDI</name>
<reference evidence="1 2" key="1">
    <citation type="submission" date="2024-06" db="EMBL/GenBank/DDBJ databases">
        <title>A chromosome level genome sequence of Diviner's sage (Salvia divinorum).</title>
        <authorList>
            <person name="Ford S.A."/>
            <person name="Ro D.-K."/>
            <person name="Ness R.W."/>
            <person name="Phillips M.A."/>
        </authorList>
    </citation>
    <scope>NUCLEOTIDE SEQUENCE [LARGE SCALE GENOMIC DNA]</scope>
    <source>
        <strain evidence="1">SAF-2024a</strain>
        <tissue evidence="1">Leaf</tissue>
    </source>
</reference>
<dbReference type="AlphaFoldDB" id="A0ABD1GRB0"/>
<evidence type="ECO:0000313" key="1">
    <source>
        <dbReference type="EMBL" id="KAL1545643.1"/>
    </source>
</evidence>